<comment type="caution">
    <text evidence="2">The sequence shown here is derived from an EMBL/GenBank/DDBJ whole genome shotgun (WGS) entry which is preliminary data.</text>
</comment>
<evidence type="ECO:0000313" key="3">
    <source>
        <dbReference type="Proteomes" id="UP000243540"/>
    </source>
</evidence>
<proteinExistence type="predicted"/>
<name>A0A1Y2SVI6_9BIFI</name>
<organism evidence="2 3">
    <name type="scientific">Alloscardovia macacae</name>
    <dbReference type="NCBI Taxonomy" id="1160091"/>
    <lineage>
        <taxon>Bacteria</taxon>
        <taxon>Bacillati</taxon>
        <taxon>Actinomycetota</taxon>
        <taxon>Actinomycetes</taxon>
        <taxon>Bifidobacteriales</taxon>
        <taxon>Bifidobacteriaceae</taxon>
        <taxon>Alloscardovia</taxon>
    </lineage>
</organism>
<dbReference type="STRING" id="1160091.B9T39_01255"/>
<feature type="region of interest" description="Disordered" evidence="1">
    <location>
        <begin position="81"/>
        <end position="101"/>
    </location>
</feature>
<accession>A0A1Y2SVI6</accession>
<evidence type="ECO:0000313" key="2">
    <source>
        <dbReference type="EMBL" id="OTA30020.1"/>
    </source>
</evidence>
<reference evidence="2 3" key="1">
    <citation type="submission" date="2017-04" db="EMBL/GenBank/DDBJ databases">
        <title>Draft genome sequences of Alloscardovia macacae UMA81211 and UMA81212 isolated from the feces of a rhesus macaque (Macaca mulatta).</title>
        <authorList>
            <person name="Albert K."/>
            <person name="Sela D.A."/>
        </authorList>
    </citation>
    <scope>NUCLEOTIDE SEQUENCE [LARGE SCALE GENOMIC DNA]</scope>
    <source>
        <strain evidence="2 3">UMA81212</strain>
    </source>
</reference>
<gene>
    <name evidence="2" type="ORF">B9T39_01255</name>
</gene>
<dbReference type="EMBL" id="NEKC01000002">
    <property type="protein sequence ID" value="OTA30020.1"/>
    <property type="molecule type" value="Genomic_DNA"/>
</dbReference>
<sequence length="101" mass="11454">MKIQRSYSCQSENAQKNSTCERMSFSMGIFSSLFRGAEKVQHSKSDSAHSDVRNHGEENHIMCSTPGWVCGKLEIIQKSVNHAEEKNKKTDSPAQYDKKLM</sequence>
<evidence type="ECO:0000256" key="1">
    <source>
        <dbReference type="SAM" id="MobiDB-lite"/>
    </source>
</evidence>
<protein>
    <submittedName>
        <fullName evidence="2">Uncharacterized protein</fullName>
    </submittedName>
</protein>
<dbReference type="AlphaFoldDB" id="A0A1Y2SVI6"/>
<dbReference type="Proteomes" id="UP000243540">
    <property type="component" value="Unassembled WGS sequence"/>
</dbReference>